<feature type="compositionally biased region" description="Basic and acidic residues" evidence="4">
    <location>
        <begin position="73"/>
        <end position="96"/>
    </location>
</feature>
<protein>
    <recommendedName>
        <fullName evidence="3">Ribonuclease P protein subunit</fullName>
    </recommendedName>
</protein>
<dbReference type="GO" id="GO:0005634">
    <property type="term" value="C:nucleus"/>
    <property type="evidence" value="ECO:0007669"/>
    <property type="project" value="UniProtKB-SubCell"/>
</dbReference>
<dbReference type="InterPro" id="IPR036980">
    <property type="entry name" value="RNase_P/MRP_Rpp29_sf"/>
</dbReference>
<dbReference type="PANTHER" id="PTHR13348">
    <property type="entry name" value="RIBONUCLEASE P SUBUNIT P29"/>
    <property type="match status" value="1"/>
</dbReference>
<dbReference type="PIRSF" id="PIRSF027081">
    <property type="entry name" value="RNase_P/MRP_p29_subunit"/>
    <property type="match status" value="1"/>
</dbReference>
<dbReference type="EMBL" id="NBII01000008">
    <property type="protein sequence ID" value="PAV16468.1"/>
    <property type="molecule type" value="Genomic_DNA"/>
</dbReference>
<dbReference type="STRING" id="2282107.A0A286UA61"/>
<dbReference type="InParanoid" id="A0A286UA61"/>
<organism evidence="5 6">
    <name type="scientific">Pyrrhoderma noxium</name>
    <dbReference type="NCBI Taxonomy" id="2282107"/>
    <lineage>
        <taxon>Eukaryota</taxon>
        <taxon>Fungi</taxon>
        <taxon>Dikarya</taxon>
        <taxon>Basidiomycota</taxon>
        <taxon>Agaricomycotina</taxon>
        <taxon>Agaricomycetes</taxon>
        <taxon>Hymenochaetales</taxon>
        <taxon>Hymenochaetaceae</taxon>
        <taxon>Pyrrhoderma</taxon>
    </lineage>
</organism>
<feature type="region of interest" description="Disordered" evidence="4">
    <location>
        <begin position="69"/>
        <end position="101"/>
    </location>
</feature>
<dbReference type="GO" id="GO:0001682">
    <property type="term" value="P:tRNA 5'-leader removal"/>
    <property type="evidence" value="ECO:0007669"/>
    <property type="project" value="InterPro"/>
</dbReference>
<evidence type="ECO:0000256" key="2">
    <source>
        <dbReference type="ARBA" id="ARBA00006181"/>
    </source>
</evidence>
<evidence type="ECO:0000313" key="6">
    <source>
        <dbReference type="Proteomes" id="UP000217199"/>
    </source>
</evidence>
<dbReference type="Proteomes" id="UP000217199">
    <property type="component" value="Unassembled WGS sequence"/>
</dbReference>
<dbReference type="InterPro" id="IPR016848">
    <property type="entry name" value="RNase_P/MRP_Rpp29-subunit"/>
</dbReference>
<dbReference type="SUPFAM" id="SSF101744">
    <property type="entry name" value="Rof/RNase P subunit-like"/>
    <property type="match status" value="1"/>
</dbReference>
<evidence type="ECO:0000256" key="3">
    <source>
        <dbReference type="PIRNR" id="PIRNR027081"/>
    </source>
</evidence>
<dbReference type="GO" id="GO:0006364">
    <property type="term" value="P:rRNA processing"/>
    <property type="evidence" value="ECO:0007669"/>
    <property type="project" value="TreeGrafter"/>
</dbReference>
<dbReference type="FunCoup" id="A0A286UA61">
    <property type="interactions" value="258"/>
</dbReference>
<sequence length="294" mass="33375">MASSVAGSSTQKPTLNPYQPFTTLSKNERLQFSSLHPFTPTFIETHISKSKNLDPNALYENRVKGRTILLENPTRDSRTKKKEEERKKRRQKDAERKKQKLISKKEAKLKGLWSLEKTQKRYELFVPLHHLWLGYMSELLGLGQIPTPIPDKPPLPNSGALHAKLVKADFHGSIMTVKKAKNPCLVGISGIVLLETENAFRIINIKNQVKLIPKQASIFSFRIPLYDVRSLLPSSQPSNTQEDTEMAEGDSPASTPLDLTVIPHMEFELYGNQFRFRAAERAGKKFKAKETIEL</sequence>
<dbReference type="InterPro" id="IPR023534">
    <property type="entry name" value="Rof/RNase_P-like"/>
</dbReference>
<dbReference type="SMART" id="SM00538">
    <property type="entry name" value="POP4"/>
    <property type="match status" value="1"/>
</dbReference>
<evidence type="ECO:0000256" key="1">
    <source>
        <dbReference type="ARBA" id="ARBA00004123"/>
    </source>
</evidence>
<dbReference type="GO" id="GO:0033204">
    <property type="term" value="F:ribonuclease P RNA binding"/>
    <property type="evidence" value="ECO:0007669"/>
    <property type="project" value="InterPro"/>
</dbReference>
<reference evidence="5 6" key="1">
    <citation type="journal article" date="2017" name="Mol. Ecol.">
        <title>Comparative and population genomic landscape of Phellinus noxius: A hypervariable fungus causing root rot in trees.</title>
        <authorList>
            <person name="Chung C.L."/>
            <person name="Lee T.J."/>
            <person name="Akiba M."/>
            <person name="Lee H.H."/>
            <person name="Kuo T.H."/>
            <person name="Liu D."/>
            <person name="Ke H.M."/>
            <person name="Yokoi T."/>
            <person name="Roa M.B."/>
            <person name="Lu M.J."/>
            <person name="Chang Y.Y."/>
            <person name="Ann P.J."/>
            <person name="Tsai J.N."/>
            <person name="Chen C.Y."/>
            <person name="Tzean S.S."/>
            <person name="Ota Y."/>
            <person name="Hattori T."/>
            <person name="Sahashi N."/>
            <person name="Liou R.F."/>
            <person name="Kikuchi T."/>
            <person name="Tsai I.J."/>
        </authorList>
    </citation>
    <scope>NUCLEOTIDE SEQUENCE [LARGE SCALE GENOMIC DNA]</scope>
    <source>
        <strain evidence="5 6">FFPRI411160</strain>
    </source>
</reference>
<proteinExistence type="inferred from homology"/>
<keyword evidence="3" id="KW-0539">Nucleus</keyword>
<dbReference type="GO" id="GO:0030677">
    <property type="term" value="C:ribonuclease P complex"/>
    <property type="evidence" value="ECO:0007669"/>
    <property type="project" value="InterPro"/>
</dbReference>
<dbReference type="GO" id="GO:0000172">
    <property type="term" value="C:ribonuclease MRP complex"/>
    <property type="evidence" value="ECO:0007669"/>
    <property type="project" value="InterPro"/>
</dbReference>
<keyword evidence="6" id="KW-1185">Reference proteome</keyword>
<comment type="subcellular location">
    <subcellularLocation>
        <location evidence="1">Nucleus</location>
    </subcellularLocation>
</comment>
<comment type="similarity">
    <text evidence="2">Belongs to the eukaryotic/archaeal RNase P protein component 1 family.</text>
</comment>
<dbReference type="InterPro" id="IPR002730">
    <property type="entry name" value="Rpp29/RNP1"/>
</dbReference>
<evidence type="ECO:0000313" key="5">
    <source>
        <dbReference type="EMBL" id="PAV16468.1"/>
    </source>
</evidence>
<feature type="region of interest" description="Disordered" evidence="4">
    <location>
        <begin position="1"/>
        <end position="21"/>
    </location>
</feature>
<gene>
    <name evidence="5" type="ORF">PNOK_0808800</name>
</gene>
<dbReference type="OrthoDB" id="124041at2759"/>
<dbReference type="Gene3D" id="2.30.30.210">
    <property type="entry name" value="Ribonuclease P/MRP, subunit p29"/>
    <property type="match status" value="1"/>
</dbReference>
<evidence type="ECO:0000256" key="4">
    <source>
        <dbReference type="SAM" id="MobiDB-lite"/>
    </source>
</evidence>
<dbReference type="PANTHER" id="PTHR13348:SF0">
    <property type="entry name" value="RIBONUCLEASE P PROTEIN SUBUNIT P29"/>
    <property type="match status" value="1"/>
</dbReference>
<feature type="region of interest" description="Disordered" evidence="4">
    <location>
        <begin position="234"/>
        <end position="255"/>
    </location>
</feature>
<accession>A0A286UA61</accession>
<comment type="caution">
    <text evidence="5">The sequence shown here is derived from an EMBL/GenBank/DDBJ whole genome shotgun (WGS) entry which is preliminary data.</text>
</comment>
<dbReference type="AlphaFoldDB" id="A0A286UA61"/>
<keyword evidence="3" id="KW-0819">tRNA processing</keyword>
<name>A0A286UA61_9AGAM</name>
<dbReference type="Pfam" id="PF01868">
    <property type="entry name" value="RNase_P-MRP_p29"/>
    <property type="match status" value="1"/>
</dbReference>